<keyword evidence="7" id="KW-1185">Reference proteome</keyword>
<dbReference type="InterPro" id="IPR020568">
    <property type="entry name" value="Ribosomal_Su5_D2-typ_SF"/>
</dbReference>
<organism evidence="6 7">
    <name type="scientific">Acetohalobium arabaticum (strain ATCC 49924 / DSM 5501 / Z-7288)</name>
    <dbReference type="NCBI Taxonomy" id="574087"/>
    <lineage>
        <taxon>Bacteria</taxon>
        <taxon>Bacillati</taxon>
        <taxon>Bacillota</taxon>
        <taxon>Clostridia</taxon>
        <taxon>Halanaerobiales</taxon>
        <taxon>Halobacteroidaceae</taxon>
        <taxon>Acetohalobium</taxon>
    </lineage>
</organism>
<dbReference type="Gene3D" id="3.30.230.10">
    <property type="match status" value="1"/>
</dbReference>
<keyword evidence="4" id="KW-0067">ATP-binding</keyword>
<evidence type="ECO:0000313" key="6">
    <source>
        <dbReference type="EMBL" id="ADL12381.1"/>
    </source>
</evidence>
<dbReference type="Proteomes" id="UP000001661">
    <property type="component" value="Chromosome"/>
</dbReference>
<accession>D9QVX2</accession>
<reference evidence="6 7" key="1">
    <citation type="journal article" date="2010" name="Stand. Genomic Sci.">
        <title>Complete genome sequence of Acetohalobium arabaticum type strain (Z-7288).</title>
        <authorList>
            <person name="Sikorski J."/>
            <person name="Lapidus A."/>
            <person name="Chertkov O."/>
            <person name="Lucas S."/>
            <person name="Copeland A."/>
            <person name="Glavina Del Rio T."/>
            <person name="Nolan M."/>
            <person name="Tice H."/>
            <person name="Cheng J.F."/>
            <person name="Han C."/>
            <person name="Brambilla E."/>
            <person name="Pitluck S."/>
            <person name="Liolios K."/>
            <person name="Ivanova N."/>
            <person name="Mavromatis K."/>
            <person name="Mikhailova N."/>
            <person name="Pati A."/>
            <person name="Bruce D."/>
            <person name="Detter C."/>
            <person name="Tapia R."/>
            <person name="Goodwin L."/>
            <person name="Chen A."/>
            <person name="Palaniappan K."/>
            <person name="Land M."/>
            <person name="Hauser L."/>
            <person name="Chang Y.J."/>
            <person name="Jeffries C.D."/>
            <person name="Rohde M."/>
            <person name="Goker M."/>
            <person name="Spring S."/>
            <person name="Woyke T."/>
            <person name="Bristow J."/>
            <person name="Eisen J.A."/>
            <person name="Markowitz V."/>
            <person name="Hugenholtz P."/>
            <person name="Kyrpides N.C."/>
            <person name="Klenk H.P."/>
        </authorList>
    </citation>
    <scope>NUCLEOTIDE SEQUENCE [LARGE SCALE GENOMIC DNA]</scope>
    <source>
        <strain evidence="7">ATCC 49924 / DSM 5501 / Z-7288</strain>
    </source>
</reference>
<dbReference type="HOGENOM" id="CLU_056896_0_0_9"/>
<dbReference type="EMBL" id="CP002105">
    <property type="protein sequence ID" value="ADL12381.1"/>
    <property type="molecule type" value="Genomic_DNA"/>
</dbReference>
<evidence type="ECO:0000256" key="4">
    <source>
        <dbReference type="ARBA" id="ARBA00022840"/>
    </source>
</evidence>
<gene>
    <name evidence="6" type="ordered locus">Acear_0846</name>
</gene>
<dbReference type="GO" id="GO:0005524">
    <property type="term" value="F:ATP binding"/>
    <property type="evidence" value="ECO:0007669"/>
    <property type="project" value="UniProtKB-KW"/>
</dbReference>
<keyword evidence="2" id="KW-0547">Nucleotide-binding</keyword>
<dbReference type="eggNOG" id="COG4542">
    <property type="taxonomic scope" value="Bacteria"/>
</dbReference>
<keyword evidence="1" id="KW-0808">Transferase</keyword>
<evidence type="ECO:0000256" key="1">
    <source>
        <dbReference type="ARBA" id="ARBA00022679"/>
    </source>
</evidence>
<feature type="domain" description="GHMP kinase N-terminal" evidence="5">
    <location>
        <begin position="57"/>
        <end position="123"/>
    </location>
</feature>
<dbReference type="PANTHER" id="PTHR43527">
    <property type="entry name" value="4-DIPHOSPHOCYTIDYL-2-C-METHYL-D-ERYTHRITOL KINASE, CHLOROPLASTIC"/>
    <property type="match status" value="1"/>
</dbReference>
<dbReference type="SUPFAM" id="SSF54211">
    <property type="entry name" value="Ribosomal protein S5 domain 2-like"/>
    <property type="match status" value="1"/>
</dbReference>
<evidence type="ECO:0000256" key="2">
    <source>
        <dbReference type="ARBA" id="ARBA00022741"/>
    </source>
</evidence>
<dbReference type="AlphaFoldDB" id="D9QVX2"/>
<dbReference type="GO" id="GO:0016301">
    <property type="term" value="F:kinase activity"/>
    <property type="evidence" value="ECO:0007669"/>
    <property type="project" value="UniProtKB-KW"/>
</dbReference>
<dbReference type="PIRSF" id="PIRSF033887">
    <property type="entry name" value="PduX"/>
    <property type="match status" value="1"/>
</dbReference>
<protein>
    <submittedName>
        <fullName evidence="6">GHMP kinase</fullName>
    </submittedName>
</protein>
<evidence type="ECO:0000313" key="7">
    <source>
        <dbReference type="Proteomes" id="UP000001661"/>
    </source>
</evidence>
<dbReference type="KEGG" id="aar:Acear_0846"/>
<name>D9QVX2_ACEAZ</name>
<dbReference type="PANTHER" id="PTHR43527:SF1">
    <property type="entry name" value="L-THREONINE KINASE"/>
    <property type="match status" value="1"/>
</dbReference>
<evidence type="ECO:0000256" key="3">
    <source>
        <dbReference type="ARBA" id="ARBA00022777"/>
    </source>
</evidence>
<dbReference type="InterPro" id="IPR006204">
    <property type="entry name" value="GHMP_kinase_N_dom"/>
</dbReference>
<dbReference type="RefSeq" id="WP_013277827.1">
    <property type="nucleotide sequence ID" value="NC_014378.1"/>
</dbReference>
<keyword evidence="3 6" id="KW-0418">Kinase</keyword>
<dbReference type="STRING" id="574087.Acear_0846"/>
<sequence length="302" mass="33150">MKATVRAPGTCGELVQGTINGDNFHVTCPINCYSYVTVELTTELKRSICNCNLSKTIKAVDKTLDYLGNDSLKARIEVDSNLISEKGMASSTADITAAILATAVASGERITSDEIANLALSIEPTDGLFYEGIVLFDHVQGKRYRYLGEVAGIDILMLDLGGKVDTLDFNNRKDLAELNRKNEPETNRALKLAVEGIKEQNSKLIGRGATLSSQANQRILAKPHFNKLLQLTELQGVWGINVAHSGTLLGILHDSKRIETEALKTEVQNMKDDLSIYNVKLINGGLEIIESSFNQERKYQYG</sequence>
<dbReference type="OrthoDB" id="4548147at2"/>
<evidence type="ECO:0000259" key="5">
    <source>
        <dbReference type="Pfam" id="PF00288"/>
    </source>
</evidence>
<dbReference type="Pfam" id="PF00288">
    <property type="entry name" value="GHMP_kinases_N"/>
    <property type="match status" value="1"/>
</dbReference>
<dbReference type="InterPro" id="IPR012363">
    <property type="entry name" value="PduX"/>
</dbReference>
<proteinExistence type="predicted"/>
<dbReference type="InterPro" id="IPR014721">
    <property type="entry name" value="Ribsml_uS5_D2-typ_fold_subgr"/>
</dbReference>